<dbReference type="Pfam" id="PF12936">
    <property type="entry name" value="Kri1_C"/>
    <property type="match status" value="1"/>
</dbReference>
<feature type="compositionally biased region" description="Basic and acidic residues" evidence="2">
    <location>
        <begin position="632"/>
        <end position="647"/>
    </location>
</feature>
<feature type="compositionally biased region" description="Acidic residues" evidence="2">
    <location>
        <begin position="400"/>
        <end position="415"/>
    </location>
</feature>
<feature type="compositionally biased region" description="Acidic residues" evidence="2">
    <location>
        <begin position="456"/>
        <end position="482"/>
    </location>
</feature>
<reference evidence="4" key="1">
    <citation type="journal article" date="2020" name="Stud. Mycol.">
        <title>101 Dothideomycetes genomes: a test case for predicting lifestyles and emergence of pathogens.</title>
        <authorList>
            <person name="Haridas S."/>
            <person name="Albert R."/>
            <person name="Binder M."/>
            <person name="Bloem J."/>
            <person name="Labutti K."/>
            <person name="Salamov A."/>
            <person name="Andreopoulos B."/>
            <person name="Baker S."/>
            <person name="Barry K."/>
            <person name="Bills G."/>
            <person name="Bluhm B."/>
            <person name="Cannon C."/>
            <person name="Castanera R."/>
            <person name="Culley D."/>
            <person name="Daum C."/>
            <person name="Ezra D."/>
            <person name="Gonzalez J."/>
            <person name="Henrissat B."/>
            <person name="Kuo A."/>
            <person name="Liang C."/>
            <person name="Lipzen A."/>
            <person name="Lutzoni F."/>
            <person name="Magnuson J."/>
            <person name="Mondo S."/>
            <person name="Nolan M."/>
            <person name="Ohm R."/>
            <person name="Pangilinan J."/>
            <person name="Park H.-J."/>
            <person name="Ramirez L."/>
            <person name="Alfaro M."/>
            <person name="Sun H."/>
            <person name="Tritt A."/>
            <person name="Yoshinaga Y."/>
            <person name="Zwiers L.-H."/>
            <person name="Turgeon B."/>
            <person name="Goodwin S."/>
            <person name="Spatafora J."/>
            <person name="Crous P."/>
            <person name="Grigoriev I."/>
        </authorList>
    </citation>
    <scope>NUCLEOTIDE SEQUENCE</scope>
    <source>
        <strain evidence="4">ATCC 74209</strain>
    </source>
</reference>
<feature type="region of interest" description="Disordered" evidence="2">
    <location>
        <begin position="1"/>
        <end position="107"/>
    </location>
</feature>
<evidence type="ECO:0000259" key="3">
    <source>
        <dbReference type="Pfam" id="PF12936"/>
    </source>
</evidence>
<evidence type="ECO:0000256" key="2">
    <source>
        <dbReference type="SAM" id="MobiDB-lite"/>
    </source>
</evidence>
<dbReference type="PANTHER" id="PTHR14490">
    <property type="entry name" value="ZINC FINGER, ZZ TYPE"/>
    <property type="match status" value="1"/>
</dbReference>
<comment type="caution">
    <text evidence="4">The sequence shown here is derived from an EMBL/GenBank/DDBJ whole genome shotgun (WGS) entry which is preliminary data.</text>
</comment>
<protein>
    <submittedName>
        <fullName evidence="4">Krr1-domain-containing protein</fullName>
    </submittedName>
</protein>
<dbReference type="Pfam" id="PF05178">
    <property type="entry name" value="Kri1"/>
    <property type="match status" value="1"/>
</dbReference>
<feature type="compositionally biased region" description="Basic and acidic residues" evidence="2">
    <location>
        <begin position="428"/>
        <end position="440"/>
    </location>
</feature>
<feature type="compositionally biased region" description="Basic and acidic residues" evidence="2">
    <location>
        <begin position="493"/>
        <end position="507"/>
    </location>
</feature>
<evidence type="ECO:0000313" key="4">
    <source>
        <dbReference type="EMBL" id="KAF2199974.1"/>
    </source>
</evidence>
<feature type="compositionally biased region" description="Basic and acidic residues" evidence="2">
    <location>
        <begin position="193"/>
        <end position="203"/>
    </location>
</feature>
<name>A0A9P4MNX2_9PLEO</name>
<feature type="region of interest" description="Disordered" evidence="2">
    <location>
        <begin position="618"/>
        <end position="663"/>
    </location>
</feature>
<evidence type="ECO:0000313" key="5">
    <source>
        <dbReference type="Proteomes" id="UP000799536"/>
    </source>
</evidence>
<feature type="compositionally biased region" description="Basic and acidic residues" evidence="2">
    <location>
        <begin position="24"/>
        <end position="37"/>
    </location>
</feature>
<feature type="compositionally biased region" description="Basic residues" evidence="2">
    <location>
        <begin position="648"/>
        <end position="657"/>
    </location>
</feature>
<feature type="region of interest" description="Disordered" evidence="2">
    <location>
        <begin position="138"/>
        <end position="157"/>
    </location>
</feature>
<dbReference type="OrthoDB" id="10252032at2759"/>
<feature type="compositionally biased region" description="Basic and acidic residues" evidence="2">
    <location>
        <begin position="72"/>
        <end position="84"/>
    </location>
</feature>
<feature type="region of interest" description="Disordered" evidence="2">
    <location>
        <begin position="308"/>
        <end position="338"/>
    </location>
</feature>
<feature type="region of interest" description="Disordered" evidence="2">
    <location>
        <begin position="396"/>
        <end position="507"/>
    </location>
</feature>
<dbReference type="InterPro" id="IPR024626">
    <property type="entry name" value="Kri1-like_C"/>
</dbReference>
<feature type="compositionally biased region" description="Acidic residues" evidence="2">
    <location>
        <begin position="85"/>
        <end position="107"/>
    </location>
</feature>
<dbReference type="Proteomes" id="UP000799536">
    <property type="component" value="Unassembled WGS sequence"/>
</dbReference>
<feature type="region of interest" description="Disordered" evidence="2">
    <location>
        <begin position="193"/>
        <end position="225"/>
    </location>
</feature>
<keyword evidence="5" id="KW-1185">Reference proteome</keyword>
<feature type="compositionally biased region" description="Basic and acidic residues" evidence="2">
    <location>
        <begin position="310"/>
        <end position="338"/>
    </location>
</feature>
<feature type="compositionally biased region" description="Acidic residues" evidence="2">
    <location>
        <begin position="38"/>
        <end position="48"/>
    </location>
</feature>
<evidence type="ECO:0000256" key="1">
    <source>
        <dbReference type="ARBA" id="ARBA00007473"/>
    </source>
</evidence>
<gene>
    <name evidence="4" type="ORF">GQ43DRAFT_397458</name>
</gene>
<feature type="compositionally biased region" description="Basic and acidic residues" evidence="2">
    <location>
        <begin position="54"/>
        <end position="63"/>
    </location>
</feature>
<sequence>MGKDKSAKPSNEVKPNGRSTSSHAFEERPAKKAKLLDETDGEETDEDVGGVKLKVNEEYARRFEHNKKRAEMHRLEEKYGKNMQEDDESETDSEDDEDEDDDAELITEDIDAAISATLEAIRKKDPRVYDEKATFYPGIDEEEGDNTDGVQKEKPMTLKDYHRKNLLEGKFEVDEDEDAPVKTYAQEQEEVRKNLVKEMHAAAEADGEEDDFMVAKPKQDRGKTDRVVITERDVENADKDPETFLSNFMAARAWRPTDGAKWKPLESDDEEEDAQADDFEAAYNLYFEDPAGSNEKIVTYARDTIASTSVRRDEASGRKKAREAARAKREAEKKQREQELARLRKLKIDEMEEKVKHIRKAGGLKGRDFKVEEWTDVLEADWSDDRWDEEMRKRFGDNYYEQDEGDASESDDEEEGEKKKKKKKPKKPKWDDDIDIHDLVPDFDDEELEKPTDALFDVEEDENTMDVDGGVDLDNESEDDEETSSKSKSLKQKKADRAEAKSSARRDRRLIENLVDANLSLDTSLATKSKGPTGFRYRETSPTSFGLTARDILLADDAKLNEFAGLKKLATFRDPAKKKKDKKALSKKARLRQWRLETFGDEEGPKGGFEVLLGEEAAAATAPREYPKKKKDREAEVGEDGIKEGERKKKKRNRKRKAGEAEI</sequence>
<dbReference type="AlphaFoldDB" id="A0A9P4MNX2"/>
<dbReference type="EMBL" id="ML994045">
    <property type="protein sequence ID" value="KAF2199974.1"/>
    <property type="molecule type" value="Genomic_DNA"/>
</dbReference>
<dbReference type="GO" id="GO:0030686">
    <property type="term" value="C:90S preribosome"/>
    <property type="evidence" value="ECO:0007669"/>
    <property type="project" value="TreeGrafter"/>
</dbReference>
<feature type="domain" description="Kri1-like C-terminal" evidence="3">
    <location>
        <begin position="511"/>
        <end position="597"/>
    </location>
</feature>
<accession>A0A9P4MNX2</accession>
<dbReference type="InterPro" id="IPR018034">
    <property type="entry name" value="Kri1"/>
</dbReference>
<proteinExistence type="inferred from homology"/>
<organism evidence="4 5">
    <name type="scientific">Delitschia confertaspora ATCC 74209</name>
    <dbReference type="NCBI Taxonomy" id="1513339"/>
    <lineage>
        <taxon>Eukaryota</taxon>
        <taxon>Fungi</taxon>
        <taxon>Dikarya</taxon>
        <taxon>Ascomycota</taxon>
        <taxon>Pezizomycotina</taxon>
        <taxon>Dothideomycetes</taxon>
        <taxon>Pleosporomycetidae</taxon>
        <taxon>Pleosporales</taxon>
        <taxon>Delitschiaceae</taxon>
        <taxon>Delitschia</taxon>
    </lineage>
</organism>
<dbReference type="GO" id="GO:0005730">
    <property type="term" value="C:nucleolus"/>
    <property type="evidence" value="ECO:0007669"/>
    <property type="project" value="TreeGrafter"/>
</dbReference>
<dbReference type="PANTHER" id="PTHR14490:SF5">
    <property type="entry name" value="PROTEIN KRI1 HOMOLOG"/>
    <property type="match status" value="1"/>
</dbReference>
<comment type="similarity">
    <text evidence="1">Belongs to the KRI1 family.</text>
</comment>
<dbReference type="GO" id="GO:0000447">
    <property type="term" value="P:endonucleolytic cleavage in ITS1 to separate SSU-rRNA from 5.8S rRNA and LSU-rRNA from tricistronic rRNA transcript (SSU-rRNA, 5.8S rRNA, LSU-rRNA)"/>
    <property type="evidence" value="ECO:0007669"/>
    <property type="project" value="TreeGrafter"/>
</dbReference>